<dbReference type="Pfam" id="PF01148">
    <property type="entry name" value="CTP_transf_1"/>
    <property type="match status" value="1"/>
</dbReference>
<evidence type="ECO:0000256" key="5">
    <source>
        <dbReference type="ARBA" id="ARBA00010185"/>
    </source>
</evidence>
<dbReference type="GO" id="GO:0005789">
    <property type="term" value="C:endoplasmic reticulum membrane"/>
    <property type="evidence" value="ECO:0007669"/>
    <property type="project" value="TreeGrafter"/>
</dbReference>
<keyword evidence="15" id="KW-1208">Phospholipid metabolism</keyword>
<evidence type="ECO:0000256" key="1">
    <source>
        <dbReference type="ARBA" id="ARBA00001698"/>
    </source>
</evidence>
<feature type="chain" id="PRO_5042248474" description="Phosphatidate cytidylyltransferase" evidence="18">
    <location>
        <begin position="20"/>
        <end position="354"/>
    </location>
</feature>
<dbReference type="Proteomes" id="UP001295423">
    <property type="component" value="Unassembled WGS sequence"/>
</dbReference>
<proteinExistence type="inferred from homology"/>
<protein>
    <recommendedName>
        <fullName evidence="6 16">Phosphatidate cytidylyltransferase</fullName>
        <ecNumber evidence="6 16">2.7.7.41</ecNumber>
    </recommendedName>
</protein>
<keyword evidence="11 17" id="KW-1133">Transmembrane helix</keyword>
<name>A0AAD2FJZ1_9STRA</name>
<keyword evidence="12" id="KW-0443">Lipid metabolism</keyword>
<evidence type="ECO:0000256" key="12">
    <source>
        <dbReference type="ARBA" id="ARBA00023098"/>
    </source>
</evidence>
<evidence type="ECO:0000256" key="2">
    <source>
        <dbReference type="ARBA" id="ARBA00004141"/>
    </source>
</evidence>
<comment type="similarity">
    <text evidence="5 16">Belongs to the CDS family.</text>
</comment>
<comment type="pathway">
    <text evidence="3 16">Phospholipid metabolism; CDP-diacylglycerol biosynthesis; CDP-diacylglycerol from sn-glycerol 3-phosphate: step 3/3.</text>
</comment>
<feature type="signal peptide" evidence="18">
    <location>
        <begin position="1"/>
        <end position="19"/>
    </location>
</feature>
<keyword evidence="13 17" id="KW-0472">Membrane</keyword>
<feature type="transmembrane region" description="Helical" evidence="17">
    <location>
        <begin position="227"/>
        <end position="246"/>
    </location>
</feature>
<keyword evidence="7" id="KW-0444">Lipid biosynthesis</keyword>
<gene>
    <name evidence="19" type="ORF">CYCCA115_LOCUS8901</name>
</gene>
<dbReference type="GO" id="GO:0004605">
    <property type="term" value="F:phosphatidate cytidylyltransferase activity"/>
    <property type="evidence" value="ECO:0007669"/>
    <property type="project" value="UniProtKB-EC"/>
</dbReference>
<evidence type="ECO:0000256" key="3">
    <source>
        <dbReference type="ARBA" id="ARBA00005119"/>
    </source>
</evidence>
<evidence type="ECO:0000256" key="10">
    <source>
        <dbReference type="ARBA" id="ARBA00022695"/>
    </source>
</evidence>
<evidence type="ECO:0000313" key="19">
    <source>
        <dbReference type="EMBL" id="CAJ1944465.1"/>
    </source>
</evidence>
<evidence type="ECO:0000256" key="8">
    <source>
        <dbReference type="ARBA" id="ARBA00022679"/>
    </source>
</evidence>
<evidence type="ECO:0000256" key="17">
    <source>
        <dbReference type="SAM" id="Phobius"/>
    </source>
</evidence>
<keyword evidence="18" id="KW-0732">Signal</keyword>
<comment type="catalytic activity">
    <reaction evidence="1 16">
        <text>a 1,2-diacyl-sn-glycero-3-phosphate + CTP + H(+) = a CDP-1,2-diacyl-sn-glycerol + diphosphate</text>
        <dbReference type="Rhea" id="RHEA:16229"/>
        <dbReference type="ChEBI" id="CHEBI:15378"/>
        <dbReference type="ChEBI" id="CHEBI:33019"/>
        <dbReference type="ChEBI" id="CHEBI:37563"/>
        <dbReference type="ChEBI" id="CHEBI:58332"/>
        <dbReference type="ChEBI" id="CHEBI:58608"/>
        <dbReference type="EC" id="2.7.7.41"/>
    </reaction>
</comment>
<evidence type="ECO:0000256" key="14">
    <source>
        <dbReference type="ARBA" id="ARBA00023209"/>
    </source>
</evidence>
<evidence type="ECO:0000256" key="15">
    <source>
        <dbReference type="ARBA" id="ARBA00023264"/>
    </source>
</evidence>
<keyword evidence="14" id="KW-0594">Phospholipid biosynthesis</keyword>
<organism evidence="19 20">
    <name type="scientific">Cylindrotheca closterium</name>
    <dbReference type="NCBI Taxonomy" id="2856"/>
    <lineage>
        <taxon>Eukaryota</taxon>
        <taxon>Sar</taxon>
        <taxon>Stramenopiles</taxon>
        <taxon>Ochrophyta</taxon>
        <taxon>Bacillariophyta</taxon>
        <taxon>Bacillariophyceae</taxon>
        <taxon>Bacillariophycidae</taxon>
        <taxon>Bacillariales</taxon>
        <taxon>Bacillariaceae</taxon>
        <taxon>Cylindrotheca</taxon>
    </lineage>
</organism>
<dbReference type="PANTHER" id="PTHR13773">
    <property type="entry name" value="PHOSPHATIDATE CYTIDYLYLTRANSFERASE"/>
    <property type="match status" value="1"/>
</dbReference>
<evidence type="ECO:0000256" key="13">
    <source>
        <dbReference type="ARBA" id="ARBA00023136"/>
    </source>
</evidence>
<evidence type="ECO:0000256" key="7">
    <source>
        <dbReference type="ARBA" id="ARBA00022516"/>
    </source>
</evidence>
<keyword evidence="10 16" id="KW-0548">Nucleotidyltransferase</keyword>
<feature type="transmembrane region" description="Helical" evidence="17">
    <location>
        <begin position="267"/>
        <end position="283"/>
    </location>
</feature>
<evidence type="ECO:0000256" key="9">
    <source>
        <dbReference type="ARBA" id="ARBA00022692"/>
    </source>
</evidence>
<dbReference type="PANTHER" id="PTHR13773:SF8">
    <property type="entry name" value="PHOSPHATIDATE CYTIDYLYLTRANSFERASE, PHOTORECEPTOR-SPECIFIC"/>
    <property type="match status" value="1"/>
</dbReference>
<feature type="transmembrane region" description="Helical" evidence="17">
    <location>
        <begin position="202"/>
        <end position="221"/>
    </location>
</feature>
<dbReference type="InterPro" id="IPR016720">
    <property type="entry name" value="PC_Trfase_euk"/>
</dbReference>
<accession>A0AAD2FJZ1</accession>
<dbReference type="EMBL" id="CAKOGP040001224">
    <property type="protein sequence ID" value="CAJ1944465.1"/>
    <property type="molecule type" value="Genomic_DNA"/>
</dbReference>
<sequence length="354" mass="38953">MRTFLIFLTLSWIAAIGTAINSVPTGSRQAELLKKPSVSAFQQDRFYQFRGGQDVGTEEAALADDIEAAIEAIKEPSAVSKKLSNLKERTLPAILMLGVVGGLTFYFEEQGLVILTLLLQIGMYHEMTTVMGGKLQSFMKWWWFLSSAVGVNGPRLFPHESKMIGAASYAMFTFGLVQKVVSLQMTGQDAAGFREFLRQTAVSALSVLFTLLPSSFLLSTLNNFGMIWVIYSAALMIFNDTMAYFFGITMGKHPLLPVISPKKTWEGFIGAGASTVLLAYFWLPDKQDAIAISTFVSLIAPFGGFLASVIKRSYEQKDFGSLFPGHGGFVDRLDCQLILAPFVYLYLTLKPTTA</sequence>
<reference evidence="19" key="1">
    <citation type="submission" date="2023-08" db="EMBL/GenBank/DDBJ databases">
        <authorList>
            <person name="Audoor S."/>
            <person name="Bilcke G."/>
        </authorList>
    </citation>
    <scope>NUCLEOTIDE SEQUENCE</scope>
</reference>
<keyword evidence="9 16" id="KW-0812">Transmembrane</keyword>
<keyword evidence="20" id="KW-1185">Reference proteome</keyword>
<keyword evidence="8 16" id="KW-0808">Transferase</keyword>
<evidence type="ECO:0000256" key="4">
    <source>
        <dbReference type="ARBA" id="ARBA00005189"/>
    </source>
</evidence>
<evidence type="ECO:0000256" key="6">
    <source>
        <dbReference type="ARBA" id="ARBA00012487"/>
    </source>
</evidence>
<comment type="pathway">
    <text evidence="4">Lipid metabolism.</text>
</comment>
<evidence type="ECO:0000313" key="20">
    <source>
        <dbReference type="Proteomes" id="UP001295423"/>
    </source>
</evidence>
<dbReference type="AlphaFoldDB" id="A0AAD2FJZ1"/>
<feature type="transmembrane region" description="Helical" evidence="17">
    <location>
        <begin position="289"/>
        <end position="310"/>
    </location>
</feature>
<dbReference type="InterPro" id="IPR000374">
    <property type="entry name" value="PC_trans"/>
</dbReference>
<dbReference type="GO" id="GO:0008654">
    <property type="term" value="P:phospholipid biosynthetic process"/>
    <property type="evidence" value="ECO:0007669"/>
    <property type="project" value="UniProtKB-KW"/>
</dbReference>
<dbReference type="EC" id="2.7.7.41" evidence="6 16"/>
<dbReference type="PROSITE" id="PS01315">
    <property type="entry name" value="CDS"/>
    <property type="match status" value="1"/>
</dbReference>
<evidence type="ECO:0000256" key="16">
    <source>
        <dbReference type="RuleBase" id="RU003938"/>
    </source>
</evidence>
<evidence type="ECO:0000256" key="18">
    <source>
        <dbReference type="SAM" id="SignalP"/>
    </source>
</evidence>
<comment type="subcellular location">
    <subcellularLocation>
        <location evidence="2">Membrane</location>
        <topology evidence="2">Multi-pass membrane protein</topology>
    </subcellularLocation>
</comment>
<evidence type="ECO:0000256" key="11">
    <source>
        <dbReference type="ARBA" id="ARBA00022989"/>
    </source>
</evidence>
<comment type="caution">
    <text evidence="19">The sequence shown here is derived from an EMBL/GenBank/DDBJ whole genome shotgun (WGS) entry which is preliminary data.</text>
</comment>